<dbReference type="OrthoDB" id="17560at2759"/>
<dbReference type="SUPFAM" id="SSF53474">
    <property type="entry name" value="alpha/beta-Hydrolases"/>
    <property type="match status" value="1"/>
</dbReference>
<dbReference type="GO" id="GO:0016787">
    <property type="term" value="F:hydrolase activity"/>
    <property type="evidence" value="ECO:0007669"/>
    <property type="project" value="InterPro"/>
</dbReference>
<dbReference type="Gene3D" id="3.40.50.1820">
    <property type="entry name" value="alpha/beta hydrolase"/>
    <property type="match status" value="1"/>
</dbReference>
<dbReference type="PANTHER" id="PTHR17630">
    <property type="entry name" value="DIENELACTONE HYDROLASE"/>
    <property type="match status" value="1"/>
</dbReference>
<dbReference type="Proteomes" id="UP000559027">
    <property type="component" value="Unassembled WGS sequence"/>
</dbReference>
<keyword evidence="3" id="KW-1185">Reference proteome</keyword>
<dbReference type="PANTHER" id="PTHR17630:SF44">
    <property type="entry name" value="PROTEIN AIM2"/>
    <property type="match status" value="1"/>
</dbReference>
<evidence type="ECO:0000313" key="2">
    <source>
        <dbReference type="EMBL" id="KAF5362233.1"/>
    </source>
</evidence>
<feature type="domain" description="Dienelactone hydrolase" evidence="1">
    <location>
        <begin position="4"/>
        <end position="181"/>
    </location>
</feature>
<evidence type="ECO:0000259" key="1">
    <source>
        <dbReference type="Pfam" id="PF01738"/>
    </source>
</evidence>
<gene>
    <name evidence="2" type="ORF">D9756_002687</name>
</gene>
<dbReference type="AlphaFoldDB" id="A0A8H5GC48"/>
<organism evidence="2 3">
    <name type="scientific">Leucocoprinus leucothites</name>
    <dbReference type="NCBI Taxonomy" id="201217"/>
    <lineage>
        <taxon>Eukaryota</taxon>
        <taxon>Fungi</taxon>
        <taxon>Dikarya</taxon>
        <taxon>Basidiomycota</taxon>
        <taxon>Agaricomycotina</taxon>
        <taxon>Agaricomycetes</taxon>
        <taxon>Agaricomycetidae</taxon>
        <taxon>Agaricales</taxon>
        <taxon>Agaricineae</taxon>
        <taxon>Agaricaceae</taxon>
        <taxon>Leucocoprinus</taxon>
    </lineage>
</organism>
<evidence type="ECO:0000313" key="3">
    <source>
        <dbReference type="Proteomes" id="UP000559027"/>
    </source>
</evidence>
<dbReference type="InterPro" id="IPR002925">
    <property type="entry name" value="Dienelactn_hydro"/>
</dbReference>
<protein>
    <recommendedName>
        <fullName evidence="1">Dienelactone hydrolase domain-containing protein</fullName>
    </recommendedName>
</protein>
<dbReference type="InterPro" id="IPR029058">
    <property type="entry name" value="AB_hydrolase_fold"/>
</dbReference>
<sequence length="201" mass="22672">MYMVIPDYLNGDAVPPDALDNSNPRPWSHEWLQNHMQEKTHPVLNKVIAGLVKQGVKEFGAIGYCFGNCYVFDLVFNNVIKASVVCHPSLLEVPEDLEKYKKEAKAPLLLNTCTINIQFPPECQAKADKILDHSKFSPAYKRVHWEGCTHRFAVHGDLSDPKVKAGKEGAFKSAVEWFIKYIGRDDSTNGRQGKMREGVKL</sequence>
<dbReference type="Pfam" id="PF01738">
    <property type="entry name" value="DLH"/>
    <property type="match status" value="1"/>
</dbReference>
<proteinExistence type="predicted"/>
<accession>A0A8H5GC48</accession>
<reference evidence="2 3" key="1">
    <citation type="journal article" date="2020" name="ISME J.">
        <title>Uncovering the hidden diversity of litter-decomposition mechanisms in mushroom-forming fungi.</title>
        <authorList>
            <person name="Floudas D."/>
            <person name="Bentzer J."/>
            <person name="Ahren D."/>
            <person name="Johansson T."/>
            <person name="Persson P."/>
            <person name="Tunlid A."/>
        </authorList>
    </citation>
    <scope>NUCLEOTIDE SEQUENCE [LARGE SCALE GENOMIC DNA]</scope>
    <source>
        <strain evidence="2 3">CBS 146.42</strain>
    </source>
</reference>
<dbReference type="EMBL" id="JAACJO010000002">
    <property type="protein sequence ID" value="KAF5362233.1"/>
    <property type="molecule type" value="Genomic_DNA"/>
</dbReference>
<name>A0A8H5GC48_9AGAR</name>
<comment type="caution">
    <text evidence="2">The sequence shown here is derived from an EMBL/GenBank/DDBJ whole genome shotgun (WGS) entry which is preliminary data.</text>
</comment>